<feature type="transmembrane region" description="Helical" evidence="2">
    <location>
        <begin position="165"/>
        <end position="189"/>
    </location>
</feature>
<keyword evidence="2" id="KW-0472">Membrane</keyword>
<evidence type="ECO:0000313" key="4">
    <source>
        <dbReference type="Proteomes" id="UP000438182"/>
    </source>
</evidence>
<evidence type="ECO:0000313" key="3">
    <source>
        <dbReference type="EMBL" id="MWB97340.1"/>
    </source>
</evidence>
<dbReference type="EMBL" id="WSTA01000005">
    <property type="protein sequence ID" value="MWB97340.1"/>
    <property type="molecule type" value="Genomic_DNA"/>
</dbReference>
<keyword evidence="2" id="KW-1133">Transmembrane helix</keyword>
<keyword evidence="4" id="KW-1185">Reference proteome</keyword>
<proteinExistence type="predicted"/>
<dbReference type="PIRSF" id="PIRSF010219">
    <property type="entry name" value="UCP010219"/>
    <property type="match status" value="1"/>
</dbReference>
<feature type="transmembrane region" description="Helical" evidence="2">
    <location>
        <begin position="210"/>
        <end position="228"/>
    </location>
</feature>
<protein>
    <submittedName>
        <fullName evidence="3">DUF3159 domain-containing protein</fullName>
    </submittedName>
</protein>
<organism evidence="3 4">
    <name type="scientific">Agromyces seonyuensis</name>
    <dbReference type="NCBI Taxonomy" id="2662446"/>
    <lineage>
        <taxon>Bacteria</taxon>
        <taxon>Bacillati</taxon>
        <taxon>Actinomycetota</taxon>
        <taxon>Actinomycetes</taxon>
        <taxon>Micrococcales</taxon>
        <taxon>Microbacteriaceae</taxon>
        <taxon>Agromyces</taxon>
    </lineage>
</organism>
<keyword evidence="2" id="KW-0812">Transmembrane</keyword>
<accession>A0A6I4NT20</accession>
<evidence type="ECO:0000256" key="2">
    <source>
        <dbReference type="SAM" id="Phobius"/>
    </source>
</evidence>
<dbReference type="Proteomes" id="UP000438182">
    <property type="component" value="Unassembled WGS sequence"/>
</dbReference>
<evidence type="ECO:0000256" key="1">
    <source>
        <dbReference type="SAM" id="MobiDB-lite"/>
    </source>
</evidence>
<feature type="transmembrane region" description="Helical" evidence="2">
    <location>
        <begin position="103"/>
        <end position="125"/>
    </location>
</feature>
<comment type="caution">
    <text evidence="3">The sequence shown here is derived from an EMBL/GenBank/DDBJ whole genome shotgun (WGS) entry which is preliminary data.</text>
</comment>
<feature type="region of interest" description="Disordered" evidence="1">
    <location>
        <begin position="1"/>
        <end position="37"/>
    </location>
</feature>
<sequence length="270" mass="28529">MSDASGRDEREETTDAAPASPAESGGDAASEPSTGEAFREQLAAAAERSGLGSLARDEKLDGREVLKAIGGVRGILEALVPGLVFLIVYTVLTSFLGQESGEALVPSLVASVGLAVVFTVVRLATKSQPTQAIGGLLGVVLSAALALWTGDARDNYVLGFWTNSAYVLGLLISLFVRWPALGLIVGALMGDGVAWRTRPRQYRLAQGLTLLWIGLFGARLLVQVPLYLADNVQALGAMRLLMGVPLYALVLVFTWLIVRAAWSAEPKPAR</sequence>
<feature type="transmembrane region" description="Helical" evidence="2">
    <location>
        <begin position="132"/>
        <end position="150"/>
    </location>
</feature>
<feature type="compositionally biased region" description="Basic and acidic residues" evidence="1">
    <location>
        <begin position="1"/>
        <end position="10"/>
    </location>
</feature>
<feature type="transmembrane region" description="Helical" evidence="2">
    <location>
        <begin position="240"/>
        <end position="262"/>
    </location>
</feature>
<gene>
    <name evidence="3" type="ORF">GB864_02020</name>
</gene>
<dbReference type="Pfam" id="PF11361">
    <property type="entry name" value="DUF3159"/>
    <property type="match status" value="1"/>
</dbReference>
<feature type="transmembrane region" description="Helical" evidence="2">
    <location>
        <begin position="75"/>
        <end position="97"/>
    </location>
</feature>
<name>A0A6I4NT20_9MICO</name>
<dbReference type="InterPro" id="IPR016566">
    <property type="entry name" value="UCP010219"/>
</dbReference>
<reference evidence="3 4" key="1">
    <citation type="submission" date="2019-12" db="EMBL/GenBank/DDBJ databases">
        <authorList>
            <person name="Kim Y.S."/>
        </authorList>
    </citation>
    <scope>NUCLEOTIDE SEQUENCE [LARGE SCALE GENOMIC DNA]</scope>
    <source>
        <strain evidence="3 4">MMS17-SY077</strain>
    </source>
</reference>
<dbReference type="RefSeq" id="WP_160422738.1">
    <property type="nucleotide sequence ID" value="NZ_WSTA01000005.1"/>
</dbReference>
<dbReference type="AlphaFoldDB" id="A0A6I4NT20"/>